<dbReference type="Gene3D" id="3.30.200.20">
    <property type="entry name" value="Phosphorylase Kinase, domain 1"/>
    <property type="match status" value="1"/>
</dbReference>
<dbReference type="InterPro" id="IPR011009">
    <property type="entry name" value="Kinase-like_dom_sf"/>
</dbReference>
<gene>
    <name evidence="6" type="ORF">LJ755_12885</name>
    <name evidence="7" type="ORF">MUK71_01870</name>
</gene>
<dbReference type="Proteomes" id="UP000829758">
    <property type="component" value="Chromosome"/>
</dbReference>
<dbReference type="PROSITE" id="PS00108">
    <property type="entry name" value="PROTEIN_KINASE_ST"/>
    <property type="match status" value="1"/>
</dbReference>
<reference evidence="6" key="1">
    <citation type="submission" date="2021-10" db="EMBL/GenBank/DDBJ databases">
        <title>Novel species in genus Arthrobacter.</title>
        <authorList>
            <person name="Liu Y."/>
        </authorList>
    </citation>
    <scope>NUCLEOTIDE SEQUENCE</scope>
    <source>
        <strain evidence="8">zg-Y462</strain>
        <strain evidence="6">Zg-Y462</strain>
    </source>
</reference>
<accession>A0A9X1M9A4</accession>
<dbReference type="PANTHER" id="PTHR44329:SF288">
    <property type="entry name" value="MITOGEN-ACTIVATED PROTEIN KINASE KINASE KINASE 20"/>
    <property type="match status" value="1"/>
</dbReference>
<proteinExistence type="predicted"/>
<evidence type="ECO:0000313" key="7">
    <source>
        <dbReference type="EMBL" id="UON92426.1"/>
    </source>
</evidence>
<dbReference type="GO" id="GO:0005524">
    <property type="term" value="F:ATP binding"/>
    <property type="evidence" value="ECO:0007669"/>
    <property type="project" value="UniProtKB-KW"/>
</dbReference>
<dbReference type="InterPro" id="IPR000719">
    <property type="entry name" value="Prot_kinase_dom"/>
</dbReference>
<protein>
    <submittedName>
        <fullName evidence="6">Serine/threonine protein kinase</fullName>
    </submittedName>
</protein>
<evidence type="ECO:0000256" key="3">
    <source>
        <dbReference type="ARBA" id="ARBA00022777"/>
    </source>
</evidence>
<keyword evidence="8" id="KW-1185">Reference proteome</keyword>
<evidence type="ECO:0000313" key="6">
    <source>
        <dbReference type="EMBL" id="MCC3273621.1"/>
    </source>
</evidence>
<dbReference type="PROSITE" id="PS50011">
    <property type="entry name" value="PROTEIN_KINASE_DOM"/>
    <property type="match status" value="1"/>
</dbReference>
<organism evidence="6 9">
    <name type="scientific">Arthrobacter zhangbolii</name>
    <dbReference type="NCBI Taxonomy" id="2886936"/>
    <lineage>
        <taxon>Bacteria</taxon>
        <taxon>Bacillati</taxon>
        <taxon>Actinomycetota</taxon>
        <taxon>Actinomycetes</taxon>
        <taxon>Micrococcales</taxon>
        <taxon>Micrococcaceae</taxon>
        <taxon>Arthrobacter</taxon>
    </lineage>
</organism>
<evidence type="ECO:0000256" key="4">
    <source>
        <dbReference type="ARBA" id="ARBA00022840"/>
    </source>
</evidence>
<keyword evidence="1" id="KW-0808">Transferase</keyword>
<evidence type="ECO:0000259" key="5">
    <source>
        <dbReference type="PROSITE" id="PS50011"/>
    </source>
</evidence>
<dbReference type="EMBL" id="CP094984">
    <property type="protein sequence ID" value="UON92426.1"/>
    <property type="molecule type" value="Genomic_DNA"/>
</dbReference>
<evidence type="ECO:0000313" key="8">
    <source>
        <dbReference type="Proteomes" id="UP000829758"/>
    </source>
</evidence>
<dbReference type="Proteomes" id="UP001155145">
    <property type="component" value="Unassembled WGS sequence"/>
</dbReference>
<feature type="domain" description="Protein kinase" evidence="5">
    <location>
        <begin position="37"/>
        <end position="291"/>
    </location>
</feature>
<name>A0A9X1M9A4_9MICC</name>
<dbReference type="AlphaFoldDB" id="A0A9X1M9A4"/>
<evidence type="ECO:0000256" key="2">
    <source>
        <dbReference type="ARBA" id="ARBA00022741"/>
    </source>
</evidence>
<dbReference type="PANTHER" id="PTHR44329">
    <property type="entry name" value="SERINE/THREONINE-PROTEIN KINASE TNNI3K-RELATED"/>
    <property type="match status" value="1"/>
</dbReference>
<dbReference type="Gene3D" id="1.10.510.10">
    <property type="entry name" value="Transferase(Phosphotransferase) domain 1"/>
    <property type="match status" value="1"/>
</dbReference>
<keyword evidence="2" id="KW-0547">Nucleotide-binding</keyword>
<keyword evidence="3 6" id="KW-0418">Kinase</keyword>
<keyword evidence="6" id="KW-0723">Serine/threonine-protein kinase</keyword>
<dbReference type="InterPro" id="IPR051681">
    <property type="entry name" value="Ser/Thr_Kinases-Pseudokinases"/>
</dbReference>
<dbReference type="InterPro" id="IPR008271">
    <property type="entry name" value="Ser/Thr_kinase_AS"/>
</dbReference>
<dbReference type="SMART" id="SM00220">
    <property type="entry name" value="S_TKc"/>
    <property type="match status" value="1"/>
</dbReference>
<dbReference type="SUPFAM" id="SSF56112">
    <property type="entry name" value="Protein kinase-like (PK-like)"/>
    <property type="match status" value="1"/>
</dbReference>
<dbReference type="Pfam" id="PF00069">
    <property type="entry name" value="Pkinase"/>
    <property type="match status" value="1"/>
</dbReference>
<dbReference type="GO" id="GO:0004674">
    <property type="term" value="F:protein serine/threonine kinase activity"/>
    <property type="evidence" value="ECO:0007669"/>
    <property type="project" value="UniProtKB-KW"/>
</dbReference>
<sequence>MAGAGAASTAISRSLPAEKGQTDSSGFSAHVLFDGRYCLDEPIGRGAAAYVWQATDLASLSKVAVKIFSAPLGHSPEGHEASREAAALAAVSSDHVLQLVAHGAISHPETGVQTPYLVMDLVPGENLRRTVARFGPYSPSAAADLGRQLAEGLSAVHTAGYIHRDIKPSNILLDPGSGTAKIADLGTAVDAQGGGEQQSYGSLPYMSPEQVHGTDLTGATDVYSLGLVLLESITGVRAFDLPQVESMVVRTVRGPQISAGLPAGWIQLLTAMTALEPTDRPTANQCRQAFVALAADHSGSRAA</sequence>
<dbReference type="RefSeq" id="WP_227929348.1">
    <property type="nucleotide sequence ID" value="NZ_CP094984.1"/>
</dbReference>
<evidence type="ECO:0000256" key="1">
    <source>
        <dbReference type="ARBA" id="ARBA00022679"/>
    </source>
</evidence>
<keyword evidence="4" id="KW-0067">ATP-binding</keyword>
<dbReference type="EMBL" id="JAJFZT010000008">
    <property type="protein sequence ID" value="MCC3273621.1"/>
    <property type="molecule type" value="Genomic_DNA"/>
</dbReference>
<evidence type="ECO:0000313" key="9">
    <source>
        <dbReference type="Proteomes" id="UP001155145"/>
    </source>
</evidence>
<dbReference type="CDD" id="cd14014">
    <property type="entry name" value="STKc_PknB_like"/>
    <property type="match status" value="1"/>
</dbReference>